<organism evidence="1 2">
    <name type="scientific">Kipferlia bialata</name>
    <dbReference type="NCBI Taxonomy" id="797122"/>
    <lineage>
        <taxon>Eukaryota</taxon>
        <taxon>Metamonada</taxon>
        <taxon>Carpediemonas-like organisms</taxon>
        <taxon>Kipferlia</taxon>
    </lineage>
</organism>
<dbReference type="Proteomes" id="UP000265618">
    <property type="component" value="Unassembled WGS sequence"/>
</dbReference>
<evidence type="ECO:0000313" key="2">
    <source>
        <dbReference type="Proteomes" id="UP000265618"/>
    </source>
</evidence>
<reference evidence="1 2" key="1">
    <citation type="journal article" date="2018" name="PLoS ONE">
        <title>The draft genome of Kipferlia bialata reveals reductive genome evolution in fornicate parasites.</title>
        <authorList>
            <person name="Tanifuji G."/>
            <person name="Takabayashi S."/>
            <person name="Kume K."/>
            <person name="Takagi M."/>
            <person name="Nakayama T."/>
            <person name="Kamikawa R."/>
            <person name="Inagaki Y."/>
            <person name="Hashimoto T."/>
        </authorList>
    </citation>
    <scope>NUCLEOTIDE SEQUENCE [LARGE SCALE GENOMIC DNA]</scope>
    <source>
        <strain evidence="1">NY0173</strain>
    </source>
</reference>
<protein>
    <submittedName>
        <fullName evidence="1">Uncharacterized protein</fullName>
    </submittedName>
</protein>
<dbReference type="EMBL" id="BDIP01004970">
    <property type="protein sequence ID" value="GIQ89367.1"/>
    <property type="molecule type" value="Genomic_DNA"/>
</dbReference>
<name>A0A9K3GNF1_9EUKA</name>
<gene>
    <name evidence="1" type="ORF">KIPB_011811</name>
</gene>
<comment type="caution">
    <text evidence="1">The sequence shown here is derived from an EMBL/GenBank/DDBJ whole genome shotgun (WGS) entry which is preliminary data.</text>
</comment>
<feature type="non-terminal residue" evidence="1">
    <location>
        <position position="1"/>
    </location>
</feature>
<sequence length="136" mass="15133">TQDQEAMNYPEMQKYIREYMACAKKDSKDSKGASQTPPTILVRGKSTPFIPRIASASNLKWSVVDRYVRAISATPSGACLPLWHRVAWAVQVLQGLHPSLIVPPVLEGHHLSHGMEVVTSRSLYNQAIDRVHEGDI</sequence>
<accession>A0A9K3GNF1</accession>
<keyword evidence="2" id="KW-1185">Reference proteome</keyword>
<dbReference type="AlphaFoldDB" id="A0A9K3GNF1"/>
<evidence type="ECO:0000313" key="1">
    <source>
        <dbReference type="EMBL" id="GIQ89367.1"/>
    </source>
</evidence>
<proteinExistence type="predicted"/>